<feature type="domain" description="Riboflavin kinase" evidence="16">
    <location>
        <begin position="183"/>
        <end position="318"/>
    </location>
</feature>
<dbReference type="GO" id="GO:0009231">
    <property type="term" value="P:riboflavin biosynthetic process"/>
    <property type="evidence" value="ECO:0007669"/>
    <property type="project" value="InterPro"/>
</dbReference>
<comment type="function">
    <text evidence="1">Catalyzes the phosphorylation of riboflavin to FMN followed by the adenylation of FMN to FAD.</text>
</comment>
<keyword evidence="5 15" id="KW-0288">FMN</keyword>
<dbReference type="GO" id="GO:0005524">
    <property type="term" value="F:ATP binding"/>
    <property type="evidence" value="ECO:0007669"/>
    <property type="project" value="UniProtKB-UniRule"/>
</dbReference>
<dbReference type="UniPathway" id="UPA00277">
    <property type="reaction ID" value="UER00407"/>
</dbReference>
<evidence type="ECO:0000256" key="8">
    <source>
        <dbReference type="ARBA" id="ARBA00022741"/>
    </source>
</evidence>
<dbReference type="UniPathway" id="UPA00276">
    <property type="reaction ID" value="UER00406"/>
</dbReference>
<evidence type="ECO:0000256" key="5">
    <source>
        <dbReference type="ARBA" id="ARBA00022643"/>
    </source>
</evidence>
<evidence type="ECO:0000256" key="10">
    <source>
        <dbReference type="ARBA" id="ARBA00022827"/>
    </source>
</evidence>
<dbReference type="PIRSF" id="PIRSF004491">
    <property type="entry name" value="FAD_Synth"/>
    <property type="match status" value="1"/>
</dbReference>
<dbReference type="Proteomes" id="UP000309215">
    <property type="component" value="Unassembled WGS sequence"/>
</dbReference>
<accession>A0A4V5PN22</accession>
<evidence type="ECO:0000259" key="16">
    <source>
        <dbReference type="SMART" id="SM00904"/>
    </source>
</evidence>
<dbReference type="InterPro" id="IPR002606">
    <property type="entry name" value="Riboflavin_kinase_bac"/>
</dbReference>
<dbReference type="CDD" id="cd02064">
    <property type="entry name" value="FAD_synthetase_N"/>
    <property type="match status" value="1"/>
</dbReference>
<dbReference type="Pfam" id="PF06574">
    <property type="entry name" value="FAD_syn"/>
    <property type="match status" value="1"/>
</dbReference>
<evidence type="ECO:0000256" key="3">
    <source>
        <dbReference type="ARBA" id="ARBA00005201"/>
    </source>
</evidence>
<comment type="pathway">
    <text evidence="2 15">Cofactor biosynthesis; FAD biosynthesis; FAD from FMN: step 1/1.</text>
</comment>
<dbReference type="EC" id="2.7.7.2" evidence="15"/>
<evidence type="ECO:0000313" key="17">
    <source>
        <dbReference type="EMBL" id="TKD08914.1"/>
    </source>
</evidence>
<dbReference type="Pfam" id="PF01687">
    <property type="entry name" value="Flavokinase"/>
    <property type="match status" value="1"/>
</dbReference>
<dbReference type="RefSeq" id="WP_136929511.1">
    <property type="nucleotide sequence ID" value="NZ_SSMQ01000012.1"/>
</dbReference>
<dbReference type="InterPro" id="IPR014729">
    <property type="entry name" value="Rossmann-like_a/b/a_fold"/>
</dbReference>
<dbReference type="FunFam" id="3.40.50.620:FF:000021">
    <property type="entry name" value="Riboflavin biosynthesis protein"/>
    <property type="match status" value="1"/>
</dbReference>
<protein>
    <recommendedName>
        <fullName evidence="15">Riboflavin biosynthesis protein</fullName>
    </recommendedName>
    <domain>
        <recommendedName>
            <fullName evidence="15">Riboflavin kinase</fullName>
            <ecNumber evidence="15">2.7.1.26</ecNumber>
        </recommendedName>
        <alternativeName>
            <fullName evidence="15">Flavokinase</fullName>
        </alternativeName>
    </domain>
    <domain>
        <recommendedName>
            <fullName evidence="15">FMN adenylyltransferase</fullName>
            <ecNumber evidence="15">2.7.7.2</ecNumber>
        </recommendedName>
        <alternativeName>
            <fullName evidence="15">FAD pyrophosphorylase</fullName>
        </alternativeName>
        <alternativeName>
            <fullName evidence="15">FAD synthase</fullName>
        </alternativeName>
    </domain>
</protein>
<keyword evidence="8 15" id="KW-0547">Nucleotide-binding</keyword>
<comment type="catalytic activity">
    <reaction evidence="14 15">
        <text>FMN + ATP + H(+) = FAD + diphosphate</text>
        <dbReference type="Rhea" id="RHEA:17237"/>
        <dbReference type="ChEBI" id="CHEBI:15378"/>
        <dbReference type="ChEBI" id="CHEBI:30616"/>
        <dbReference type="ChEBI" id="CHEBI:33019"/>
        <dbReference type="ChEBI" id="CHEBI:57692"/>
        <dbReference type="ChEBI" id="CHEBI:58210"/>
        <dbReference type="EC" id="2.7.7.2"/>
    </reaction>
</comment>
<dbReference type="Gene3D" id="2.40.30.30">
    <property type="entry name" value="Riboflavin kinase-like"/>
    <property type="match status" value="1"/>
</dbReference>
<dbReference type="PANTHER" id="PTHR22749">
    <property type="entry name" value="RIBOFLAVIN KINASE/FMN ADENYLYLTRANSFERASE"/>
    <property type="match status" value="1"/>
</dbReference>
<keyword evidence="7 15" id="KW-0548">Nucleotidyltransferase</keyword>
<evidence type="ECO:0000313" key="18">
    <source>
        <dbReference type="Proteomes" id="UP000309215"/>
    </source>
</evidence>
<evidence type="ECO:0000256" key="4">
    <source>
        <dbReference type="ARBA" id="ARBA00022630"/>
    </source>
</evidence>
<dbReference type="NCBIfam" id="NF004160">
    <property type="entry name" value="PRK05627.1-3"/>
    <property type="match status" value="1"/>
</dbReference>
<dbReference type="InterPro" id="IPR023465">
    <property type="entry name" value="Riboflavin_kinase_dom_sf"/>
</dbReference>
<dbReference type="OrthoDB" id="9803667at2"/>
<keyword evidence="18" id="KW-1185">Reference proteome</keyword>
<evidence type="ECO:0000256" key="9">
    <source>
        <dbReference type="ARBA" id="ARBA00022777"/>
    </source>
</evidence>
<name>A0A4V5PN22_9BACT</name>
<sequence>MDRQSGSQRGETSGRTGTLVVIGNFDGLHRGHRAVLDEAARIAHERGLDPVVLTFDPHPAEVLGRKAPPLLTPLARKIALCERAVPGLRVSVAPFDRAFAAQSPRDFAERVLGDLGARVVMVGQNFRFGAQRAGDFAELERLGKVLGFETRSHALVGDTHGPWSSTRAREAIARGDLDEAQRILGRWHALSGTVVAGDQRGRTIGFPTANILDAPEALPPLGVYAVLIDRLSPEGAGERGATMLGRGVANLGVRPTVDPTAARPRLEVHVFDRDEDLYGARLRVHLVRHLRPEQRFSGLEALKAQIARDAEEARRALEGITPDPEAGSAWA</sequence>
<dbReference type="EC" id="2.7.1.26" evidence="15"/>
<evidence type="ECO:0000256" key="12">
    <source>
        <dbReference type="ARBA" id="ARBA00023268"/>
    </source>
</evidence>
<dbReference type="InterPro" id="IPR015865">
    <property type="entry name" value="Riboflavin_kinase_bac/euk"/>
</dbReference>
<keyword evidence="6 15" id="KW-0808">Transferase</keyword>
<evidence type="ECO:0000256" key="11">
    <source>
        <dbReference type="ARBA" id="ARBA00022840"/>
    </source>
</evidence>
<dbReference type="SUPFAM" id="SSF82114">
    <property type="entry name" value="Riboflavin kinase-like"/>
    <property type="match status" value="1"/>
</dbReference>
<evidence type="ECO:0000256" key="15">
    <source>
        <dbReference type="PIRNR" id="PIRNR004491"/>
    </source>
</evidence>
<reference evidence="17 18" key="1">
    <citation type="submission" date="2019-04" db="EMBL/GenBank/DDBJ databases">
        <authorList>
            <person name="Li Y."/>
            <person name="Wang J."/>
        </authorList>
    </citation>
    <scope>NUCLEOTIDE SEQUENCE [LARGE SCALE GENOMIC DNA]</scope>
    <source>
        <strain evidence="17 18">DSM 14668</strain>
    </source>
</reference>
<dbReference type="GO" id="GO:0006747">
    <property type="term" value="P:FAD biosynthetic process"/>
    <property type="evidence" value="ECO:0007669"/>
    <property type="project" value="UniProtKB-UniRule"/>
</dbReference>
<keyword evidence="10 15" id="KW-0274">FAD</keyword>
<dbReference type="EMBL" id="SSMQ01000012">
    <property type="protein sequence ID" value="TKD08914.1"/>
    <property type="molecule type" value="Genomic_DNA"/>
</dbReference>
<dbReference type="NCBIfam" id="TIGR00083">
    <property type="entry name" value="ribF"/>
    <property type="match status" value="1"/>
</dbReference>
<dbReference type="InterPro" id="IPR023468">
    <property type="entry name" value="Riboflavin_kinase"/>
</dbReference>
<evidence type="ECO:0000256" key="2">
    <source>
        <dbReference type="ARBA" id="ARBA00004726"/>
    </source>
</evidence>
<keyword evidence="4 15" id="KW-0285">Flavoprotein</keyword>
<dbReference type="GO" id="GO:0003919">
    <property type="term" value="F:FMN adenylyltransferase activity"/>
    <property type="evidence" value="ECO:0007669"/>
    <property type="project" value="UniProtKB-UniRule"/>
</dbReference>
<keyword evidence="12" id="KW-0511">Multifunctional enzyme</keyword>
<gene>
    <name evidence="17" type="ORF">E8A74_14100</name>
</gene>
<dbReference type="PANTHER" id="PTHR22749:SF6">
    <property type="entry name" value="RIBOFLAVIN KINASE"/>
    <property type="match status" value="1"/>
</dbReference>
<dbReference type="SMART" id="SM00904">
    <property type="entry name" value="Flavokinase"/>
    <property type="match status" value="1"/>
</dbReference>
<keyword evidence="9 15" id="KW-0418">Kinase</keyword>
<dbReference type="AlphaFoldDB" id="A0A4V5PN22"/>
<evidence type="ECO:0000256" key="13">
    <source>
        <dbReference type="ARBA" id="ARBA00047880"/>
    </source>
</evidence>
<comment type="caution">
    <text evidence="17">The sequence shown here is derived from an EMBL/GenBank/DDBJ whole genome shotgun (WGS) entry which is preliminary data.</text>
</comment>
<dbReference type="GO" id="GO:0009398">
    <property type="term" value="P:FMN biosynthetic process"/>
    <property type="evidence" value="ECO:0007669"/>
    <property type="project" value="UniProtKB-UniRule"/>
</dbReference>
<proteinExistence type="inferred from homology"/>
<evidence type="ECO:0000256" key="7">
    <source>
        <dbReference type="ARBA" id="ARBA00022695"/>
    </source>
</evidence>
<keyword evidence="11 15" id="KW-0067">ATP-binding</keyword>
<comment type="pathway">
    <text evidence="3 15">Cofactor biosynthesis; FMN biosynthesis; FMN from riboflavin (ATP route): step 1/1.</text>
</comment>
<comment type="similarity">
    <text evidence="15">Belongs to the ribF family.</text>
</comment>
<evidence type="ECO:0000256" key="6">
    <source>
        <dbReference type="ARBA" id="ARBA00022679"/>
    </source>
</evidence>
<evidence type="ECO:0000256" key="14">
    <source>
        <dbReference type="ARBA" id="ARBA00049494"/>
    </source>
</evidence>
<dbReference type="SUPFAM" id="SSF52374">
    <property type="entry name" value="Nucleotidylyl transferase"/>
    <property type="match status" value="1"/>
</dbReference>
<dbReference type="GO" id="GO:0008531">
    <property type="term" value="F:riboflavin kinase activity"/>
    <property type="evidence" value="ECO:0007669"/>
    <property type="project" value="UniProtKB-UniRule"/>
</dbReference>
<dbReference type="InterPro" id="IPR015864">
    <property type="entry name" value="FAD_synthase"/>
</dbReference>
<dbReference type="Gene3D" id="3.40.50.620">
    <property type="entry name" value="HUPs"/>
    <property type="match status" value="1"/>
</dbReference>
<evidence type="ECO:0000256" key="1">
    <source>
        <dbReference type="ARBA" id="ARBA00002121"/>
    </source>
</evidence>
<comment type="catalytic activity">
    <reaction evidence="13 15">
        <text>riboflavin + ATP = FMN + ADP + H(+)</text>
        <dbReference type="Rhea" id="RHEA:14357"/>
        <dbReference type="ChEBI" id="CHEBI:15378"/>
        <dbReference type="ChEBI" id="CHEBI:30616"/>
        <dbReference type="ChEBI" id="CHEBI:57986"/>
        <dbReference type="ChEBI" id="CHEBI:58210"/>
        <dbReference type="ChEBI" id="CHEBI:456216"/>
        <dbReference type="EC" id="2.7.1.26"/>
    </reaction>
</comment>
<organism evidence="17 18">
    <name type="scientific">Polyangium fumosum</name>
    <dbReference type="NCBI Taxonomy" id="889272"/>
    <lineage>
        <taxon>Bacteria</taxon>
        <taxon>Pseudomonadati</taxon>
        <taxon>Myxococcota</taxon>
        <taxon>Polyangia</taxon>
        <taxon>Polyangiales</taxon>
        <taxon>Polyangiaceae</taxon>
        <taxon>Polyangium</taxon>
    </lineage>
</organism>